<keyword evidence="3" id="KW-0472">Membrane</keyword>
<keyword evidence="1" id="KW-0862">Zinc</keyword>
<dbReference type="Gene3D" id="3.30.160.60">
    <property type="entry name" value="Classic Zinc Finger"/>
    <property type="match status" value="1"/>
</dbReference>
<dbReference type="RefSeq" id="XP_052125260.1">
    <property type="nucleotide sequence ID" value="XM_052269300.1"/>
</dbReference>
<keyword evidence="1" id="KW-0863">Zinc-finger</keyword>
<feature type="transmembrane region" description="Helical" evidence="3">
    <location>
        <begin position="40"/>
        <end position="57"/>
    </location>
</feature>
<keyword evidence="5" id="KW-1185">Reference proteome</keyword>
<dbReference type="Proteomes" id="UP000504606">
    <property type="component" value="Unplaced"/>
</dbReference>
<accession>A0A9C6U309</accession>
<dbReference type="AlphaFoldDB" id="A0A9C6U309"/>
<proteinExistence type="predicted"/>
<feature type="region of interest" description="Disordered" evidence="2">
    <location>
        <begin position="155"/>
        <end position="231"/>
    </location>
</feature>
<feature type="compositionally biased region" description="Polar residues" evidence="2">
    <location>
        <begin position="196"/>
        <end position="231"/>
    </location>
</feature>
<dbReference type="PROSITE" id="PS00028">
    <property type="entry name" value="ZINC_FINGER_C2H2_1"/>
    <property type="match status" value="3"/>
</dbReference>
<protein>
    <submittedName>
        <fullName evidence="6">Uncharacterized protein LOC113209815</fullName>
    </submittedName>
</protein>
<name>A0A9C6U309_FRAOC</name>
<dbReference type="PANTHER" id="PTHR31912">
    <property type="entry name" value="IP13529P"/>
    <property type="match status" value="1"/>
</dbReference>
<evidence type="ECO:0000256" key="3">
    <source>
        <dbReference type="SAM" id="Phobius"/>
    </source>
</evidence>
<feature type="domain" description="C2H2-type" evidence="4">
    <location>
        <begin position="66"/>
        <end position="94"/>
    </location>
</feature>
<evidence type="ECO:0000313" key="5">
    <source>
        <dbReference type="Proteomes" id="UP000504606"/>
    </source>
</evidence>
<dbReference type="GeneID" id="113209815"/>
<keyword evidence="3" id="KW-0812">Transmembrane</keyword>
<evidence type="ECO:0000256" key="2">
    <source>
        <dbReference type="SAM" id="MobiDB-lite"/>
    </source>
</evidence>
<keyword evidence="3" id="KW-1133">Transmembrane helix</keyword>
<dbReference type="OrthoDB" id="8190411at2759"/>
<dbReference type="SMART" id="SM00355">
    <property type="entry name" value="ZnF_C2H2"/>
    <property type="match status" value="3"/>
</dbReference>
<dbReference type="PANTHER" id="PTHR31912:SF35">
    <property type="entry name" value="C2H2-TYPE DOMAIN-CONTAINING PROTEIN"/>
    <property type="match status" value="1"/>
</dbReference>
<organism evidence="5 6">
    <name type="scientific">Frankliniella occidentalis</name>
    <name type="common">Western flower thrips</name>
    <name type="synonym">Euthrips occidentalis</name>
    <dbReference type="NCBI Taxonomy" id="133901"/>
    <lineage>
        <taxon>Eukaryota</taxon>
        <taxon>Metazoa</taxon>
        <taxon>Ecdysozoa</taxon>
        <taxon>Arthropoda</taxon>
        <taxon>Hexapoda</taxon>
        <taxon>Insecta</taxon>
        <taxon>Pterygota</taxon>
        <taxon>Neoptera</taxon>
        <taxon>Paraneoptera</taxon>
        <taxon>Thysanoptera</taxon>
        <taxon>Terebrantia</taxon>
        <taxon>Thripoidea</taxon>
        <taxon>Thripidae</taxon>
        <taxon>Frankliniella</taxon>
    </lineage>
</organism>
<dbReference type="InterPro" id="IPR013087">
    <property type="entry name" value="Znf_C2H2_type"/>
</dbReference>
<gene>
    <name evidence="6" type="primary">LOC113209815</name>
</gene>
<dbReference type="GO" id="GO:0008270">
    <property type="term" value="F:zinc ion binding"/>
    <property type="evidence" value="ECO:0007669"/>
    <property type="project" value="UniProtKB-KW"/>
</dbReference>
<dbReference type="KEGG" id="foc:113209815"/>
<keyword evidence="1" id="KW-0479">Metal-binding</keyword>
<reference evidence="6" key="1">
    <citation type="submission" date="2025-08" db="UniProtKB">
        <authorList>
            <consortium name="RefSeq"/>
        </authorList>
    </citation>
    <scope>IDENTIFICATION</scope>
    <source>
        <tissue evidence="6">Whole organism</tissue>
    </source>
</reference>
<evidence type="ECO:0000259" key="4">
    <source>
        <dbReference type="PROSITE" id="PS50157"/>
    </source>
</evidence>
<feature type="compositionally biased region" description="Low complexity" evidence="2">
    <location>
        <begin position="177"/>
        <end position="195"/>
    </location>
</feature>
<dbReference type="PROSITE" id="PS50157">
    <property type="entry name" value="ZINC_FINGER_C2H2_2"/>
    <property type="match status" value="1"/>
</dbReference>
<evidence type="ECO:0000313" key="6">
    <source>
        <dbReference type="RefSeq" id="XP_052125260.1"/>
    </source>
</evidence>
<sequence length="1007" mass="114125">MGISTELYRCRIGSFSGGSAAATFSKLCVRKTGSRKTGSSVLLPAALLILLLLASGIEPNPGPKSFSCQLCSRQYSTPRSLQSHVSRDHQNQHRAAAISNAVTMKCPIASCGIVITSREQYLEHMPTHMREGITFSCIYPKCSTPVRTLQSFRSHVSLSHPRKKMEPQVEIEEEPASSECEASSSHQGRQSSSPSFLNHNQESLSSRVPQDNSNQAQGSQPENTTTANESDNQENLFPEYAAKDQLAKFYLKLEAVHFLPSSTVQIIANQIKLVTEMSHLFLKKSLKSELQKTGFDPNTVTELIDNTFRADPIYNIHHKAHDSEQLGTEHLRMKFWKEHYPFVEPKEIYLGRDENGKKKFAHHVSIRESIEVMLRDPKVKQMVRDSFQRKPCSDVLADITDGSAYTEHMKQHSNGKCIFINLFQDGFDYSAFGPSQGVYKPIGFYFSLGNLKPEYRTKLDLIQMVYMILEKHLRPSQREELDDVDKLKEAVLPLVSELEDLKINGILFDGENIPVCLLFGQGDNAGQHIFGGFVGSFSCQHCCRFCPISLNEFRAKPTLTKPFRSPEEYDSAVQVAKTLWHAERDKCLESIQRKKERAQHQNLLDRVRAPGTRNTVKNLLSKSAFTKLRGIHYQGVKYRPSPLNSEKLGFHVCQGPSLSVCCAHDLLEGIGKNMIPIILKHCIDKGWFDFATLNRRIRNFPYEGSDSADTPTPLKTLKALGGNACENWTLIRLLPLLIGDLIVDKEDEMWQLYLKFKGIVEFVFAPKITVSQVLYLRSIINEFLTSVQQLLPQCLWPKAHLLSHYPDLILVFGPLIRLFTLRFESKHVFFKNVAKACRNHINFTYTLARKYMCRFAYNNSSNLIQEDVIYQPNHSSPVIQSSISEERRSVIPTEFLSDDLLTELTQVSGKGITYRVGDYMVLDSPNQCDLEVGLIDMIFLKKSTDDIYLLMAVKPAENTFQGVFKIIMPATSYRFSSLESLPDYYPLPSYLVGGQNFISLKHSMIKM</sequence>
<evidence type="ECO:0000256" key="1">
    <source>
        <dbReference type="PROSITE-ProRule" id="PRU00042"/>
    </source>
</evidence>